<dbReference type="InterPro" id="IPR037522">
    <property type="entry name" value="HD_GYP_dom"/>
</dbReference>
<dbReference type="PROSITE" id="PS51832">
    <property type="entry name" value="HD_GYP"/>
    <property type="match status" value="1"/>
</dbReference>
<reference evidence="3" key="1">
    <citation type="submission" date="2016-10" db="EMBL/GenBank/DDBJ databases">
        <authorList>
            <person name="Varghese N."/>
            <person name="Submissions S."/>
        </authorList>
    </citation>
    <scope>NUCLEOTIDE SEQUENCE [LARGE SCALE GENOMIC DNA]</scope>
    <source>
        <strain evidence="3">DSM 16995</strain>
    </source>
</reference>
<proteinExistence type="predicted"/>
<accession>A0A1G9KFC4</accession>
<dbReference type="OrthoDB" id="9776628at2"/>
<dbReference type="PANTHER" id="PTHR43155">
    <property type="entry name" value="CYCLIC DI-GMP PHOSPHODIESTERASE PA4108-RELATED"/>
    <property type="match status" value="1"/>
</dbReference>
<dbReference type="AlphaFoldDB" id="A0A1G9KFC4"/>
<dbReference type="CDD" id="cd00077">
    <property type="entry name" value="HDc"/>
    <property type="match status" value="1"/>
</dbReference>
<name>A0A1G9KFC4_9BACT</name>
<dbReference type="Proteomes" id="UP000199053">
    <property type="component" value="Unassembled WGS sequence"/>
</dbReference>
<dbReference type="PANTHER" id="PTHR43155:SF2">
    <property type="entry name" value="CYCLIC DI-GMP PHOSPHODIESTERASE PA4108"/>
    <property type="match status" value="1"/>
</dbReference>
<evidence type="ECO:0000313" key="2">
    <source>
        <dbReference type="EMBL" id="SDL48266.1"/>
    </source>
</evidence>
<dbReference type="EMBL" id="FNGA01000005">
    <property type="protein sequence ID" value="SDL48266.1"/>
    <property type="molecule type" value="Genomic_DNA"/>
</dbReference>
<organism evidence="2 3">
    <name type="scientific">Maridesulfovibrio ferrireducens</name>
    <dbReference type="NCBI Taxonomy" id="246191"/>
    <lineage>
        <taxon>Bacteria</taxon>
        <taxon>Pseudomonadati</taxon>
        <taxon>Thermodesulfobacteriota</taxon>
        <taxon>Desulfovibrionia</taxon>
        <taxon>Desulfovibrionales</taxon>
        <taxon>Desulfovibrionaceae</taxon>
        <taxon>Maridesulfovibrio</taxon>
    </lineage>
</organism>
<protein>
    <submittedName>
        <fullName evidence="2">HD-GYP domain, c-di-GMP phosphodiesterase class II (Or its inactivated variant)</fullName>
    </submittedName>
</protein>
<dbReference type="RefSeq" id="WP_092162623.1">
    <property type="nucleotide sequence ID" value="NZ_FNGA01000005.1"/>
</dbReference>
<dbReference type="Pfam" id="PF13487">
    <property type="entry name" value="HD_5"/>
    <property type="match status" value="1"/>
</dbReference>
<dbReference type="STRING" id="246191.SAMN05660337_3056"/>
<dbReference type="Gene3D" id="1.10.3210.10">
    <property type="entry name" value="Hypothetical protein af1432"/>
    <property type="match status" value="1"/>
</dbReference>
<feature type="domain" description="HD-GYP" evidence="1">
    <location>
        <begin position="142"/>
        <end position="330"/>
    </location>
</feature>
<evidence type="ECO:0000313" key="3">
    <source>
        <dbReference type="Proteomes" id="UP000199053"/>
    </source>
</evidence>
<dbReference type="InterPro" id="IPR003607">
    <property type="entry name" value="HD/PDEase_dom"/>
</dbReference>
<evidence type="ECO:0000259" key="1">
    <source>
        <dbReference type="PROSITE" id="PS51832"/>
    </source>
</evidence>
<keyword evidence="3" id="KW-1185">Reference proteome</keyword>
<sequence>MNKVKSNSTIEESYCSISSAIFKFLPKTGLPFCLYRMNPQTGQFSPATTAGKTIISAEKLSIFNDCEKDLIFIKSTDISDCKPYFATNLETVITDMSHSISDEDMAQIIIEGLKDSSVKIFKDSLKKNFDYFHTTLIAAGELVYKNPDIIWDMLPLLCKDHSLTNKSISNGIIGAGICLHGREGKPDLDSFMESLIALFLCDIGMSCLPDFVLGKEFSLSIDEQKRIRNHPINSVEILSLTQSLTKTSLRAILEHHERMDGSGYPRGVTCDQISWLGKLCGAVDSFVAMTMERPGKKSMTTVNALKMLYKESALYDPNIIYALEKVTYRE</sequence>
<gene>
    <name evidence="2" type="ORF">SAMN05660337_3056</name>
</gene>
<dbReference type="SUPFAM" id="SSF109604">
    <property type="entry name" value="HD-domain/PDEase-like"/>
    <property type="match status" value="1"/>
</dbReference>